<sequence length="595" mass="60056">MRSAGLGPFSVMALTPGSDDLVREAARSSPAHTLGVGVSLVIGRIIQWRAMILPVITLEQLISASAGALRLAPGQGAGHGPAAAPITGVHVSELEDPTPYLEGGELLLTTGMPWVRGGAQAYVAGLASRGVAALGVGLGPWARAVPEAVTEACREHGLALAVVPDGVPFQNVSRAYWRLALRDDTAGLRQAMGVQAQLVRSATRPHAVTELVRSVAQALGGWAAYLPSSPLDGAGSPPSAGAGASGAGSGTGASGAEAGATLWPPTAGPSLRVLRPDLARLGRSGTPAAGTFEVNGQAVVAHPIAGAGPARGFLVVGAGRSLSAPDRDLIATACTLLSLRVRQRETLASAAASLGSAVVLLLLSGFGEAARLAADDAGLGPLPERVRWLCLRTGPELDAAAALALAPQLMWEDGRVPSAAGFPHRVDDEGLAWVPLPVAAFAESGAAAPVSGSAEDPGTGAPAAPPAPELPAWAGGAVGPAQPLGPPPPGLREAALDARHGSLAGPSEGRGGEAEAWVAALAGFERADLLGTARSYLRHRGRWEDVARELGVHRNTVRHRLGLVAQVLSVDIDDPDVGARLWLALRAHDGAGSAS</sequence>
<proteinExistence type="predicted"/>
<dbReference type="Pfam" id="PF13556">
    <property type="entry name" value="HTH_30"/>
    <property type="match status" value="1"/>
</dbReference>
<dbReference type="Pfam" id="PF07905">
    <property type="entry name" value="PucR"/>
    <property type="match status" value="1"/>
</dbReference>
<feature type="region of interest" description="Disordered" evidence="1">
    <location>
        <begin position="233"/>
        <end position="269"/>
    </location>
</feature>
<dbReference type="InterPro" id="IPR042070">
    <property type="entry name" value="PucR_C-HTH_sf"/>
</dbReference>
<feature type="compositionally biased region" description="Low complexity" evidence="1">
    <location>
        <begin position="233"/>
        <end position="242"/>
    </location>
</feature>
<evidence type="ECO:0000313" key="5">
    <source>
        <dbReference type="Proteomes" id="UP000265419"/>
    </source>
</evidence>
<feature type="compositionally biased region" description="Gly residues" evidence="1">
    <location>
        <begin position="243"/>
        <end position="253"/>
    </location>
</feature>
<evidence type="ECO:0000313" key="4">
    <source>
        <dbReference type="EMBL" id="RII41062.1"/>
    </source>
</evidence>
<gene>
    <name evidence="4" type="ORF">DWB68_14565</name>
</gene>
<evidence type="ECO:0000256" key="1">
    <source>
        <dbReference type="SAM" id="MobiDB-lite"/>
    </source>
</evidence>
<name>A0A399JAK9_9MICC</name>
<feature type="domain" description="Purine catabolism PurC-like" evidence="2">
    <location>
        <begin position="77"/>
        <end position="175"/>
    </location>
</feature>
<dbReference type="PANTHER" id="PTHR33744:SF1">
    <property type="entry name" value="DNA-BINDING TRANSCRIPTIONAL ACTIVATOR ADER"/>
    <property type="match status" value="1"/>
</dbReference>
<feature type="region of interest" description="Disordered" evidence="1">
    <location>
        <begin position="448"/>
        <end position="494"/>
    </location>
</feature>
<evidence type="ECO:0000259" key="2">
    <source>
        <dbReference type="Pfam" id="PF07905"/>
    </source>
</evidence>
<comment type="caution">
    <text evidence="4">The sequence shown here is derived from an EMBL/GenBank/DDBJ whole genome shotgun (WGS) entry which is preliminary data.</text>
</comment>
<dbReference type="AlphaFoldDB" id="A0A399JAK9"/>
<dbReference type="InterPro" id="IPR012914">
    <property type="entry name" value="PucR_dom"/>
</dbReference>
<organism evidence="4 5">
    <name type="scientific">Galactobacter valiniphilus</name>
    <dbReference type="NCBI Taxonomy" id="2676122"/>
    <lineage>
        <taxon>Bacteria</taxon>
        <taxon>Bacillati</taxon>
        <taxon>Actinomycetota</taxon>
        <taxon>Actinomycetes</taxon>
        <taxon>Micrococcales</taxon>
        <taxon>Micrococcaceae</taxon>
        <taxon>Galactobacter</taxon>
    </lineage>
</organism>
<keyword evidence="5" id="KW-1185">Reference proteome</keyword>
<dbReference type="EMBL" id="QQXK01000038">
    <property type="protein sequence ID" value="RII41062.1"/>
    <property type="molecule type" value="Genomic_DNA"/>
</dbReference>
<dbReference type="Proteomes" id="UP000265419">
    <property type="component" value="Unassembled WGS sequence"/>
</dbReference>
<dbReference type="InterPro" id="IPR025736">
    <property type="entry name" value="PucR_C-HTH_dom"/>
</dbReference>
<evidence type="ECO:0000259" key="3">
    <source>
        <dbReference type="Pfam" id="PF13556"/>
    </source>
</evidence>
<accession>A0A399JAK9</accession>
<reference evidence="4 5" key="1">
    <citation type="submission" date="2018-07" db="EMBL/GenBank/DDBJ databases">
        <title>Arthrobacter sp. nov., isolated from raw cow's milk with high bacterial count.</title>
        <authorList>
            <person name="Hahne J."/>
            <person name="Isele D."/>
            <person name="Lipski A."/>
        </authorList>
    </citation>
    <scope>NUCLEOTIDE SEQUENCE [LARGE SCALE GENOMIC DNA]</scope>
    <source>
        <strain evidence="4 5">JZ R-35</strain>
    </source>
</reference>
<dbReference type="PANTHER" id="PTHR33744">
    <property type="entry name" value="CARBOHYDRATE DIACID REGULATOR"/>
    <property type="match status" value="1"/>
</dbReference>
<feature type="domain" description="PucR C-terminal helix-turn-helix" evidence="3">
    <location>
        <begin position="529"/>
        <end position="587"/>
    </location>
</feature>
<dbReference type="InterPro" id="IPR051448">
    <property type="entry name" value="CdaR-like_regulators"/>
</dbReference>
<protein>
    <submittedName>
        <fullName evidence="4">PucR family transcriptional regulator</fullName>
    </submittedName>
</protein>
<dbReference type="Gene3D" id="1.10.10.2840">
    <property type="entry name" value="PucR C-terminal helix-turn-helix domain"/>
    <property type="match status" value="1"/>
</dbReference>
<feature type="compositionally biased region" description="Low complexity" evidence="1">
    <location>
        <begin position="470"/>
        <end position="482"/>
    </location>
</feature>